<dbReference type="AlphaFoldDB" id="A0A2I1S4N8"/>
<reference evidence="1 4" key="2">
    <citation type="submission" date="2018-01" db="EMBL/GenBank/DDBJ databases">
        <title>Draft Genomic Sequencing Of Potential Extraintestinal Pathogenic Escherichia coli B8S18 Isolated From Retail Chicken Skin.</title>
        <authorList>
            <person name="Xu A."/>
            <person name="Tilman S."/>
            <person name="Wisser-Parker K."/>
            <person name="Sheen S."/>
            <person name="Sommers C."/>
        </authorList>
    </citation>
    <scope>NUCLEOTIDE SEQUENCE [LARGE SCALE GENOMIC DNA]</scope>
    <source>
        <strain evidence="1 4">B8S18Com</strain>
    </source>
</reference>
<evidence type="ECO:0000313" key="4">
    <source>
        <dbReference type="Proteomes" id="UP000236598"/>
    </source>
</evidence>
<gene>
    <name evidence="1" type="ORF">C2M16_24175</name>
    <name evidence="3" type="ORF">D3C88_16990</name>
    <name evidence="2" type="ORF">DD762_27435</name>
</gene>
<name>A0A2I1S4N8_ECOLX</name>
<dbReference type="Proteomes" id="UP000236598">
    <property type="component" value="Unassembled WGS sequence"/>
</dbReference>
<evidence type="ECO:0000313" key="5">
    <source>
        <dbReference type="Proteomes" id="UP000245761"/>
    </source>
</evidence>
<reference evidence="2 5" key="3">
    <citation type="submission" date="2018-04" db="EMBL/GenBank/DDBJ databases">
        <title>Draft Genomic Sequencing Of Potential Extraintestinal Pathogenic Escherichia coli B8S56 Isolated from Retail Chicken Skin.</title>
        <authorList>
            <person name="Xu A."/>
            <person name="Tilman S."/>
            <person name="Wisser-Parker K."/>
            <person name="Scullen O.J."/>
            <person name="Sommers C."/>
        </authorList>
    </citation>
    <scope>NUCLEOTIDE SEQUENCE [LARGE SCALE GENOMIC DNA]</scope>
    <source>
        <strain evidence="2 5">B8S56</strain>
    </source>
</reference>
<comment type="caution">
    <text evidence="1">The sequence shown here is derived from an EMBL/GenBank/DDBJ whole genome shotgun (WGS) entry which is preliminary data.</text>
</comment>
<dbReference type="EMBL" id="QXHA01001246">
    <property type="protein sequence ID" value="RIB40739.1"/>
    <property type="molecule type" value="Genomic_DNA"/>
</dbReference>
<proteinExistence type="predicted"/>
<dbReference type="Proteomes" id="UP000284508">
    <property type="component" value="Unassembled WGS sequence"/>
</dbReference>
<accession>A0A2I1S4N8</accession>
<reference evidence="3 6" key="1">
    <citation type="journal article" date="2018" name="BMC Microbiol.">
        <title>Genome sequencing of strains of the most prevalent clonal group of O1:K1:H7 Escherichia coli that causes neonatal meningitis in France.</title>
        <authorList>
            <person name="Geslain G."/>
            <person name="Birgy A."/>
            <person name="Adiba S."/>
            <person name="Magnan M."/>
            <person name="Courroux C."/>
            <person name="Levy C."/>
            <person name="Cohen R."/>
            <person name="Bidet P."/>
            <person name="Bonacorsi S."/>
        </authorList>
    </citation>
    <scope>NUCLEOTIDE SEQUENCE [LARGE SCALE GENOMIC DNA]</scope>
    <source>
        <strain evidence="3 6">S308</strain>
    </source>
</reference>
<organism evidence="1 4">
    <name type="scientific">Escherichia coli</name>
    <dbReference type="NCBI Taxonomy" id="562"/>
    <lineage>
        <taxon>Bacteria</taxon>
        <taxon>Pseudomonadati</taxon>
        <taxon>Pseudomonadota</taxon>
        <taxon>Gammaproteobacteria</taxon>
        <taxon>Enterobacterales</taxon>
        <taxon>Enterobacteriaceae</taxon>
        <taxon>Escherichia</taxon>
    </lineage>
</organism>
<evidence type="ECO:0000313" key="6">
    <source>
        <dbReference type="Proteomes" id="UP000284508"/>
    </source>
</evidence>
<protein>
    <submittedName>
        <fullName evidence="1">Uncharacterized protein</fullName>
    </submittedName>
</protein>
<evidence type="ECO:0000313" key="2">
    <source>
        <dbReference type="EMBL" id="PWH51160.1"/>
    </source>
</evidence>
<sequence length="76" mass="8483">MGTRRILRIASPFVNGFSHLLNRLLQKSPKSLFLAPFTGIYARQRQLPPFFCTRSRRASCAASSSSVAKTTRNLLA</sequence>
<dbReference type="EMBL" id="PPHQ01000028">
    <property type="protein sequence ID" value="PNY65332.1"/>
    <property type="molecule type" value="Genomic_DNA"/>
</dbReference>
<evidence type="ECO:0000313" key="3">
    <source>
        <dbReference type="EMBL" id="RIB40739.1"/>
    </source>
</evidence>
<dbReference type="Proteomes" id="UP000245761">
    <property type="component" value="Unassembled WGS sequence"/>
</dbReference>
<dbReference type="EMBL" id="QEMT01000105">
    <property type="protein sequence ID" value="PWH51160.1"/>
    <property type="molecule type" value="Genomic_DNA"/>
</dbReference>
<evidence type="ECO:0000313" key="1">
    <source>
        <dbReference type="EMBL" id="PNY65332.1"/>
    </source>
</evidence>